<dbReference type="EMBL" id="JAEPQZ010000004">
    <property type="protein sequence ID" value="KAG2182209.1"/>
    <property type="molecule type" value="Genomic_DNA"/>
</dbReference>
<comment type="subcellular location">
    <subcellularLocation>
        <location evidence="1 10">Mitochondrion inner membrane</location>
        <topology evidence="1 10">Single-pass membrane protein</topology>
    </subcellularLocation>
</comment>
<keyword evidence="6" id="KW-1133">Transmembrane helix</keyword>
<organism evidence="12 13">
    <name type="scientific">Mortierella isabellina</name>
    <name type="common">Filamentous fungus</name>
    <name type="synonym">Umbelopsis isabellina</name>
    <dbReference type="NCBI Taxonomy" id="91625"/>
    <lineage>
        <taxon>Eukaryota</taxon>
        <taxon>Fungi</taxon>
        <taxon>Fungi incertae sedis</taxon>
        <taxon>Mucoromycota</taxon>
        <taxon>Mucoromycotina</taxon>
        <taxon>Umbelopsidomycetes</taxon>
        <taxon>Umbelopsidales</taxon>
        <taxon>Umbelopsidaceae</taxon>
        <taxon>Umbelopsis</taxon>
    </lineage>
</organism>
<dbReference type="Pfam" id="PF09731">
    <property type="entry name" value="Mitofilin"/>
    <property type="match status" value="1"/>
</dbReference>
<evidence type="ECO:0000256" key="10">
    <source>
        <dbReference type="RuleBase" id="RU363000"/>
    </source>
</evidence>
<feature type="coiled-coil region" evidence="11">
    <location>
        <begin position="93"/>
        <end position="120"/>
    </location>
</feature>
<dbReference type="PANTHER" id="PTHR15415">
    <property type="entry name" value="MITOFILIN"/>
    <property type="match status" value="1"/>
</dbReference>
<evidence type="ECO:0000256" key="1">
    <source>
        <dbReference type="ARBA" id="ARBA00004434"/>
    </source>
</evidence>
<comment type="subunit">
    <text evidence="10">Component of the mitochondrial contact site and cristae organizing system (MICOS) complex.</text>
</comment>
<evidence type="ECO:0000256" key="5">
    <source>
        <dbReference type="ARBA" id="ARBA00022792"/>
    </source>
</evidence>
<accession>A0A8H7PZC4</accession>
<sequence>MLRVPRLQSTIRAVAPVSRTRTTLLVSKRFESTTVTEINKSGSSIGAKLTTATLLLTAGYSGAVYYALNNEPFHDTFTTYVPGGELVLDYIDEVQNNKDLQEYRRKARELTKQASDYANTAKDYSIKAKDATVDAYEYASDTIAKLTGSSEGAAAPTPGAPAPVKRKGTESLFASANPAEGVVSKPGKISLYTDDESKGEPAKVTTQLIKVNKIQSNEPSIVQLSAVVSELADILNNAGMAKQGNEFVASAQNQLNHLNQQFDKLRNEQNEVLSTVVQLSKRGDQLTSEFDKYATDAQGLLKKSGEEAVEKVKAKESELKEQFGKERALLNETFSSTLTTQLSQQQQAHQAELKEALIAQATQLQRQFVNEVKHRVEQERAGRLAKLDQITSRYQALEQHAVSNAEHIDHSRQTHKGHIAVRTLRDKLTAPHKQPFEAELEAVRRNTANLEIIQAALDTIPRELAQEGVDTIVDLADRFQIVAAEVRNVALVPQDGGLPSHVVSKVFGKMMFKKYGLVEGDDAEARLARAEYYLHEEDLENAARELNQLDGWPKKLATDWIKAARRHLEVKQALEIAETQILLSSLEEA</sequence>
<feature type="coiled-coil region" evidence="11">
    <location>
        <begin position="248"/>
        <end position="275"/>
    </location>
</feature>
<reference evidence="12" key="1">
    <citation type="submission" date="2020-12" db="EMBL/GenBank/DDBJ databases">
        <title>Metabolic potential, ecology and presence of endohyphal bacteria is reflected in genomic diversity of Mucoromycotina.</title>
        <authorList>
            <person name="Muszewska A."/>
            <person name="Okrasinska A."/>
            <person name="Steczkiewicz K."/>
            <person name="Drgas O."/>
            <person name="Orlowska M."/>
            <person name="Perlinska-Lenart U."/>
            <person name="Aleksandrzak-Piekarczyk T."/>
            <person name="Szatraj K."/>
            <person name="Zielenkiewicz U."/>
            <person name="Pilsyk S."/>
            <person name="Malc E."/>
            <person name="Mieczkowski P."/>
            <person name="Kruszewska J.S."/>
            <person name="Biernat P."/>
            <person name="Pawlowska J."/>
        </authorList>
    </citation>
    <scope>NUCLEOTIDE SEQUENCE</scope>
    <source>
        <strain evidence="12">WA0000067209</strain>
    </source>
</reference>
<evidence type="ECO:0000256" key="3">
    <source>
        <dbReference type="ARBA" id="ARBA00018116"/>
    </source>
</evidence>
<dbReference type="AlphaFoldDB" id="A0A8H7PZC4"/>
<dbReference type="GO" id="GO:0061617">
    <property type="term" value="C:MICOS complex"/>
    <property type="evidence" value="ECO:0007669"/>
    <property type="project" value="TreeGrafter"/>
</dbReference>
<evidence type="ECO:0000256" key="4">
    <source>
        <dbReference type="ARBA" id="ARBA00022692"/>
    </source>
</evidence>
<protein>
    <recommendedName>
        <fullName evidence="3 10">MICOS complex subunit MIC60</fullName>
    </recommendedName>
    <alternativeName>
        <fullName evidence="10">Mitofilin</fullName>
    </alternativeName>
</protein>
<comment type="function">
    <text evidence="9">Component of the MICOS complex, a large protein complex of the mitochondrial inner membrane that plays crucial roles in the maintenance of crista junctions, inner membrane architecture, and formation of contact sites to the outer membrane. Plays a role in keeping cristae membranes connected to the inner boundary membrane. Also promotes protein import via the mitochondrial intermembrane space assembly (MIA) pathway.</text>
</comment>
<keyword evidence="11" id="KW-0175">Coiled coil</keyword>
<dbReference type="InterPro" id="IPR019133">
    <property type="entry name" value="MIC60"/>
</dbReference>
<evidence type="ECO:0000256" key="2">
    <source>
        <dbReference type="ARBA" id="ARBA00010877"/>
    </source>
</evidence>
<comment type="caution">
    <text evidence="12">The sequence shown here is derived from an EMBL/GenBank/DDBJ whole genome shotgun (WGS) entry which is preliminary data.</text>
</comment>
<proteinExistence type="inferred from homology"/>
<keyword evidence="13" id="KW-1185">Reference proteome</keyword>
<dbReference type="GO" id="GO:0042407">
    <property type="term" value="P:cristae formation"/>
    <property type="evidence" value="ECO:0007669"/>
    <property type="project" value="TreeGrafter"/>
</dbReference>
<keyword evidence="8" id="KW-0472">Membrane</keyword>
<evidence type="ECO:0000256" key="7">
    <source>
        <dbReference type="ARBA" id="ARBA00023128"/>
    </source>
</evidence>
<keyword evidence="5 10" id="KW-0999">Mitochondrion inner membrane</keyword>
<evidence type="ECO:0000313" key="12">
    <source>
        <dbReference type="EMBL" id="KAG2182209.1"/>
    </source>
</evidence>
<keyword evidence="4 10" id="KW-0812">Transmembrane</keyword>
<comment type="similarity">
    <text evidence="2 10">Belongs to the MICOS complex subunit Mic60 family.</text>
</comment>
<keyword evidence="7 10" id="KW-0496">Mitochondrion</keyword>
<evidence type="ECO:0000256" key="9">
    <source>
        <dbReference type="ARBA" id="ARBA00025571"/>
    </source>
</evidence>
<evidence type="ECO:0000256" key="8">
    <source>
        <dbReference type="ARBA" id="ARBA00023136"/>
    </source>
</evidence>
<dbReference type="OrthoDB" id="10261039at2759"/>
<evidence type="ECO:0000313" key="13">
    <source>
        <dbReference type="Proteomes" id="UP000654370"/>
    </source>
</evidence>
<name>A0A8H7PZC4_MORIS</name>
<dbReference type="PANTHER" id="PTHR15415:SF7">
    <property type="entry name" value="MICOS COMPLEX SUBUNIT MIC60"/>
    <property type="match status" value="1"/>
</dbReference>
<gene>
    <name evidence="12" type="ORF">INT43_007136</name>
</gene>
<dbReference type="Proteomes" id="UP000654370">
    <property type="component" value="Unassembled WGS sequence"/>
</dbReference>
<evidence type="ECO:0000256" key="6">
    <source>
        <dbReference type="ARBA" id="ARBA00022989"/>
    </source>
</evidence>
<evidence type="ECO:0000256" key="11">
    <source>
        <dbReference type="SAM" id="Coils"/>
    </source>
</evidence>